<feature type="region of interest" description="Disordered" evidence="8">
    <location>
        <begin position="66"/>
        <end position="92"/>
    </location>
</feature>
<dbReference type="InterPro" id="IPR041373">
    <property type="entry name" value="RT_RNaseH"/>
</dbReference>
<accession>A0A388L6N5</accession>
<dbReference type="Gene3D" id="1.10.340.70">
    <property type="match status" value="1"/>
</dbReference>
<dbReference type="Pfam" id="PF17921">
    <property type="entry name" value="Integrase_H2C2"/>
    <property type="match status" value="1"/>
</dbReference>
<dbReference type="PANTHER" id="PTHR37984">
    <property type="entry name" value="PROTEIN CBG26694"/>
    <property type="match status" value="1"/>
</dbReference>
<evidence type="ECO:0000256" key="1">
    <source>
        <dbReference type="ARBA" id="ARBA00012493"/>
    </source>
</evidence>
<evidence type="ECO:0000313" key="11">
    <source>
        <dbReference type="Proteomes" id="UP000265515"/>
    </source>
</evidence>
<feature type="region of interest" description="Disordered" evidence="8">
    <location>
        <begin position="1"/>
        <end position="20"/>
    </location>
</feature>
<keyword evidence="3" id="KW-0548">Nucleotidyltransferase</keyword>
<proteinExistence type="predicted"/>
<feature type="region of interest" description="Disordered" evidence="8">
    <location>
        <begin position="1184"/>
        <end position="1203"/>
    </location>
</feature>
<evidence type="ECO:0000256" key="5">
    <source>
        <dbReference type="ARBA" id="ARBA00022759"/>
    </source>
</evidence>
<dbReference type="FunFam" id="3.10.20.370:FF:000001">
    <property type="entry name" value="Retrovirus-related Pol polyprotein from transposon 17.6-like protein"/>
    <property type="match status" value="1"/>
</dbReference>
<feature type="region of interest" description="Disordered" evidence="8">
    <location>
        <begin position="4343"/>
        <end position="4407"/>
    </location>
</feature>
<evidence type="ECO:0000256" key="2">
    <source>
        <dbReference type="ARBA" id="ARBA00022679"/>
    </source>
</evidence>
<evidence type="ECO:0000256" key="7">
    <source>
        <dbReference type="ARBA" id="ARBA00022918"/>
    </source>
</evidence>
<dbReference type="InterPro" id="IPR041588">
    <property type="entry name" value="Integrase_H2C2"/>
</dbReference>
<feature type="compositionally biased region" description="Low complexity" evidence="8">
    <location>
        <begin position="273"/>
        <end position="285"/>
    </location>
</feature>
<keyword evidence="7" id="KW-0695">RNA-directed DNA polymerase</keyword>
<feature type="compositionally biased region" description="Gly residues" evidence="8">
    <location>
        <begin position="263"/>
        <end position="272"/>
    </location>
</feature>
<feature type="compositionally biased region" description="Basic and acidic residues" evidence="8">
    <location>
        <begin position="4208"/>
        <end position="4224"/>
    </location>
</feature>
<dbReference type="InterPro" id="IPR050951">
    <property type="entry name" value="Retrovirus_Pol_polyprotein"/>
</dbReference>
<feature type="compositionally biased region" description="Basic and acidic residues" evidence="8">
    <location>
        <begin position="4063"/>
        <end position="4079"/>
    </location>
</feature>
<dbReference type="Gene3D" id="3.30.70.270">
    <property type="match status" value="2"/>
</dbReference>
<name>A0A388L6N5_CHABU</name>
<organism evidence="10 11">
    <name type="scientific">Chara braunii</name>
    <name type="common">Braun's stonewort</name>
    <dbReference type="NCBI Taxonomy" id="69332"/>
    <lineage>
        <taxon>Eukaryota</taxon>
        <taxon>Viridiplantae</taxon>
        <taxon>Streptophyta</taxon>
        <taxon>Charophyceae</taxon>
        <taxon>Charales</taxon>
        <taxon>Characeae</taxon>
        <taxon>Chara</taxon>
    </lineage>
</organism>
<evidence type="ECO:0000313" key="10">
    <source>
        <dbReference type="EMBL" id="GBG77957.1"/>
    </source>
</evidence>
<dbReference type="InterPro" id="IPR021109">
    <property type="entry name" value="Peptidase_aspartic_dom_sf"/>
</dbReference>
<dbReference type="GO" id="GO:0003964">
    <property type="term" value="F:RNA-directed DNA polymerase activity"/>
    <property type="evidence" value="ECO:0007669"/>
    <property type="project" value="UniProtKB-KW"/>
</dbReference>
<protein>
    <recommendedName>
        <fullName evidence="1">RNA-directed DNA polymerase</fullName>
        <ecNumber evidence="1">2.7.7.49</ecNumber>
    </recommendedName>
</protein>
<dbReference type="EC" id="2.7.7.49" evidence="1"/>
<dbReference type="Gene3D" id="3.10.10.10">
    <property type="entry name" value="HIV Type 1 Reverse Transcriptase, subunit A, domain 1"/>
    <property type="match status" value="1"/>
</dbReference>
<feature type="region of interest" description="Disordered" evidence="8">
    <location>
        <begin position="1646"/>
        <end position="1672"/>
    </location>
</feature>
<dbReference type="GO" id="GO:0016787">
    <property type="term" value="F:hydrolase activity"/>
    <property type="evidence" value="ECO:0007669"/>
    <property type="project" value="UniProtKB-KW"/>
</dbReference>
<evidence type="ECO:0000259" key="9">
    <source>
        <dbReference type="PROSITE" id="PS50042"/>
    </source>
</evidence>
<dbReference type="SUPFAM" id="SSF56672">
    <property type="entry name" value="DNA/RNA polymerases"/>
    <property type="match status" value="1"/>
</dbReference>
<feature type="region of interest" description="Disordered" evidence="8">
    <location>
        <begin position="1690"/>
        <end position="1752"/>
    </location>
</feature>
<dbReference type="InterPro" id="IPR043128">
    <property type="entry name" value="Rev_trsase/Diguanyl_cyclase"/>
</dbReference>
<keyword evidence="5" id="KW-0255">Endonuclease</keyword>
<gene>
    <name evidence="10" type="ORF">CBR_g25887</name>
</gene>
<dbReference type="Gene3D" id="2.40.70.10">
    <property type="entry name" value="Acid Proteases"/>
    <property type="match status" value="2"/>
</dbReference>
<sequence>MFEKIFGKKGAPRKGDKNSINPFDGKFLSCAAQPCPPPPLFVGRDGLDSIPLEGCSLSSATVFGSEGSTLRDRGRRSVEPRVSHSFGASGHGEGGVLDDARRAFVRDTHDRNSARRSLVSRFDEDDIVCGSGDGPDHCDPAAQNVGAGPSEHSGGSLGQFGSQSTGSAKYSRLFLTTTCKERLRLLQSAMKEMSDKSGVMSDVVDRMLHWSLPAIRLEFGDGVASRIERTIPAHSRADVFRLGAGGDDSTADAEDDGEREGEGSGGGNGGSFCGSDDSLPHSGHGSQRGRRSRGRPPSRGRSRSHFEHVRPLCWDDSKDGALQSGPCNNRSAHMLESMGQWEGSKTPDVVFVEPVKLLQLLGLFDLSCPRHGAGCAVDVSSVGYPGQICRISLACKKSCRWTWHSALVVGVVYSCRPQQQLFHATVSAGMTYTVVLNDFCIALGVAPVHKPTFYSCMRGEPNVREGWNAKVVRQGVRYCDLAIDTIMRSGRPVTLMVDGRYDSARSAQHCTVTAIECDTRLVVGVHTLWPKQEGKASNQLEVPAVVRLLRGLLSRGFKIQCVVSDDCAALGPQLERLGIEWQKDCHHKLKKICKALRKVVTLKVPKKLNNPHQCVSESQFMQFTKKKLLDALTDRYGPGCLTAKEEQLKKSDFVAVVMSKMYPYDTIKNNKTLVVDADGVSEFHMHEVGHWFLRASQLCRDEGGDFVTLHNDVMMITDHWAGDHSRCVADRELLCLKAGGSSRLPLYTHDDPVYDIIRQTLGRHCSTTVYSYYTEFRHTSMVETFQGTIIIYAKKALHFEKSREPRLAIAVIRWNSHAWQDPLEYRVRRPSGTSIRPRSSHYRHNWLPADSLMDRLSTFIFGSKCVSDWARCLLEYDDCDVSGEVGSSTPPLPRDLFCRGEDTIARDEDDVASGADPDVVRDDDVFIIGDEDGLPAQADAVSDRSCNSLSDAHETFMYLEDGDGAMVRQDSEDLAEMLKVRLKGGAIDKDIIEVNDDTNFEEVGKDMVHGGLKCGGALVGPIGHHEELVVPEARMKCGLVGVLADADLMKVIAKVNFVWRKSQPMQVTLADGHTHKSIDRCINSVPVYFAPHASKAVSFDVLDTKFDMILGMSWLQSEDHPVNFYCHAVHIRDGNGILVPCMGPPPHPSITVRWCPPRAFELPSHGTTLRRWACVFSTPSLPMTSHRRTPRRTHASPSFSTPMVTFSESRTESYRIDQSATRSFSRPGLYLRINRENCEFGRTRILYLGHEIFAEGLKLDDTRVTNIRDGRRPQSVTEVEVYEASRTSDVEPPELIEGELVEFTIPARGNYYTDGQFGWRSVVLSADAWLWTYREARPGQERGLVRAYLYLGLDAAKDTALSLVTSGTSYAISRALRCLRDEVPAFRADDAQNPLTLFHRRPPLDIAGELVIARDRYFSYGSSCLRAIVPAFVVDSIFGGIGGVVMAYLAFRELEVFGRGYHDLDYLYYSLATGGLRGGDERVQLIELIRSIGDEWPQPLCVWDWLDRELRAGPEYVTCIGSLFSDDWGGWWSEDVGRPLIYSHQLARYYQAIGQAPYRVEDEFDDEWWEREDDEDAWESDWDDSDSEEELDDTDAHFPRIGVATSTYRTSPDKALRELKERIRPLRCAQPDDGEPEVMGGPILAELERPLERPSERPLGRPSERPLERSLERERAQTAAWIEVRTEPPSYWRDSRDSRRSPTYDRSDKGDRRRDEWREPQGREPAWRDRDRPHERGTSPRRVFDPQTGKQKVILRELPHDELEFTAVLKLAMKAEADDYKDLVWKGLKQRDVPLFRDYETDRCPDFHDQPWADRRFQFDEDRPSRSRDLESMMAEMRTMGITGVDNSSSTHGALGTTGILMVSRALGTLRTGMEEMEEILADIGNLIGIAETDIVKDMIGRTEQETDVPTPEETGSMILEEIGEMIPVGDMTEEDILRCQGIPGLQDHPTHMPEHREDRRLEDCPDLKRAIDEEIVVLDNRKYVKWADDLGDVSMFPSMKENVDARRVRPSKGKEVARSRSIRILMSSDEDVPTTPIRVAATKSARPSSSKKTDTDYVMAKKDGQRIDGQEVILSPRKRGARKFTMKSSLDDIDTVELSSVTAKADRAATMFLDGKEGVPPDKFYILGSGTVDVILNDEETLEGVIDNGSEVVIIDKGLAVRLGLDLDRSYHFDIETAAGKKQKVTGVCHKAAIEVDGLRVQMPVFAVKGCSSELLSGRTWLSHVHAVTIERPDESQMPSIKRPDSGRIMIEMVEPRDPRNRAALAAKGEPDRIALGSRSFKFREKKYGLLLTEEEGRVVEIEDLGSRILVNGNSYPKDEDEEFGGMISMDIGDGNLTEQEKERVVEVLKTCDTAIAFSDAERVRIDPRFAQPARIYTVLHTPWNDVGWKFARKEEEVIAFLKEKMASHVAEPSDSAYANRWFFIQKPNGKIQWIQDLQKVNAVTIRDVGSIPHADLLAEVAAGRSIYLVCDPFSSYDEIPLDPRDRHLKTMHTPVGLVRMMVVPMGWTNGVAVFQRAMLVVLKDFIPDKVEVFLDNFPIKGPVLRDETEVAPGVRRFVEQHLTDICAILEQLDEANLTVGGTKSRWAVSSIKILGFICDSKGRCANPAKLDKFLNWPTPLHSVTEVRQFLGVMGYWRVFIRAYAEKAEPLQTLLRKTDKFYWNSSQELAVLTLKEEFKEDGRILGVPFFDDETNRPFIVSTDAGSCSVGGLLSQKDADGKERPLRFESRTLNTAEHNYNQLKKEVLAVLRCLDTFRHYIYGRRFILRVDPTAVASVLQKDFTLTDPTIARWLIRIRLYDYTVERISGAKNAVADGLSRIPIEVERPIVVTALTITEPRRTDQFLVNLYAGKHCAIGLHQSGEESSDSEIRRQEAQYCLRAGHLFRRPIGSGMPLRVVRDPEERQEIIAELHDGVVGGHRGVKGTYEKVRRLYWWEGQYTNVEKYCVTCEGCQKRSLVRYKEPLHPSYPTRPGEKVHIDLVKMPRGVGNMNYRFVLRSGTTTAVYFRLGTGDLFRVLCVTCSNRKRTLVDAVVLVSCNQLRIYGRNMGNLHLMYENGQSDFEIAGQIDEVYKWHEVEHVACCVRDAIGAAGGGTGAAGTRSLRLLGHDGAKWIMRKKKVKNVKPGVAYIHNDKLGRKEVVYNVPVDPPTKKGKKEKQEGEWFVQVPEPDAHCWKTMESLTDNEKCRMLKKVLDCEVVWVQAGSPALTKLRKLSVQQVVNLVNCNRVLVHLLNYYQFKHDKRSHVDWSSRFPFLKSRSAIFRQFESRGLDAELWDGSTKYVTDSSLFKDCPPYMGCDDDRSIEATEKLAGHKKLSVNWRNKVLSVLTGSRLESREIALAEGIVHIKWNDTGDVTSIASFGNDPLEADIRNVEVKEAVVATKSHTFVLDLCEPTWCPLHWTLVVFVPRQQNLSFLASMNHLSFVKLLEGKWVRRSQQKKSFPLGNNLYTEDDRMYILFKGDDLRANTSVVYEGKLPAGAAAAVRVQRKVTQTDVSDIPFNPCDWSHTSPACRGSVYGDMERNPAQFVQLLESVTKKEEGVVFLGKPHAPSVWEVLKAGRHVIAMEGNSELLQFTIDLVKSEVNSGAHNCEFMVITETRARAWNNKTDMWFKLSARKRNKIYDFLFLQTRPKRDTHVEYVRRKDHMFTLLDNYHNASRMNVKTFLERLQSLYFVESEEEQTFGSYSSLISTEDEETTGIEFDATADEEGSDTESFDLQYDQHSAQHAILGRSVDKPSVPRVTDGETGAWHYPDEVAAKNASSGLRPSLTVSRSDIPPDHLSWTNANIHFLPEPQSRSTEVDWGHDMIWHPGVIQLAIQKGEWIVAVAVPDGGWMPLPHGSKSDFLDIARIAVLQKVRAENDSFAPEDVSIISTVGRLFAELQDKCWLELTEDYYDLDTSPSKGRVDWKIPPPSGTHVSTGSQGPDGGENEGDDAGGGKRVPGRQHEGDEAEGGSQGDTTTAEGSGGVAGEALGRQRSTGPGPEGSAQSAYVPSSSACSVMAALVALRAGSVETFKSAGIRTSMLVERTKWTDEQSWSGPGVASRHPKIDSGAVRDGTSTPAGDRQPLRSEREGACGGPGDREIAKETAKFAGIRTSSGKACGGPDDREMAKFAGIRTSSGKGGQPGILVQAGGAACGGREAHSSEIDTGSGEVAALHAGEEGRVMDKGKEVEEGDTGEELEEGGDKGEEEENEGEEGEETELAGLLGGQEGEKGKLDIGDGERTFGDDDDRSGESSDGFRQLYGEHREEDDDDDDTALGMETQVITTLSAERDDYEVEAMTSGVDLQHRFNEARVAVSLTKPSVRIDIEEVIDGILGDHHMSAQPSSTPGVDDPLDVKPSGGSVVDFSPTNSPMLPPTIASGGEGGIGGRQDVTSPKKTAAGTRALDVLALPAPTSPIKERREKPAGKQ</sequence>
<dbReference type="Pfam" id="PF13650">
    <property type="entry name" value="Asp_protease_2"/>
    <property type="match status" value="1"/>
</dbReference>
<keyword evidence="2" id="KW-0808">Transferase</keyword>
<comment type="caution">
    <text evidence="10">The sequence shown here is derived from an EMBL/GenBank/DDBJ whole genome shotgun (WGS) entry which is preliminary data.</text>
</comment>
<feature type="compositionally biased region" description="Basic and acidic residues" evidence="8">
    <location>
        <begin position="4396"/>
        <end position="4407"/>
    </location>
</feature>
<dbReference type="InterPro" id="IPR000477">
    <property type="entry name" value="RT_dom"/>
</dbReference>
<feature type="region of interest" description="Disordered" evidence="8">
    <location>
        <begin position="4029"/>
        <end position="4079"/>
    </location>
</feature>
<keyword evidence="11" id="KW-1185">Reference proteome</keyword>
<dbReference type="Pfam" id="PF17917">
    <property type="entry name" value="RT_RNaseH"/>
    <property type="match status" value="1"/>
</dbReference>
<feature type="compositionally biased region" description="Basic residues" evidence="8">
    <location>
        <begin position="1185"/>
        <end position="1194"/>
    </location>
</feature>
<dbReference type="CDD" id="cd01647">
    <property type="entry name" value="RT_LTR"/>
    <property type="match status" value="1"/>
</dbReference>
<dbReference type="CDD" id="cd09274">
    <property type="entry name" value="RNase_HI_RT_Ty3"/>
    <property type="match status" value="1"/>
</dbReference>
<evidence type="ECO:0000256" key="3">
    <source>
        <dbReference type="ARBA" id="ARBA00022695"/>
    </source>
</evidence>
<feature type="region of interest" description="Disordered" evidence="8">
    <location>
        <begin position="241"/>
        <end position="306"/>
    </location>
</feature>
<feature type="region of interest" description="Disordered" evidence="8">
    <location>
        <begin position="4132"/>
        <end position="4258"/>
    </location>
</feature>
<dbReference type="OrthoDB" id="5596707at2759"/>
<feature type="region of interest" description="Disordered" evidence="8">
    <location>
        <begin position="1572"/>
        <end position="1593"/>
    </location>
</feature>
<feature type="compositionally biased region" description="Basic and acidic residues" evidence="8">
    <location>
        <begin position="4156"/>
        <end position="4169"/>
    </location>
</feature>
<feature type="region of interest" description="Disordered" evidence="8">
    <location>
        <begin position="3898"/>
        <end position="3988"/>
    </location>
</feature>
<dbReference type="InterPro" id="IPR000595">
    <property type="entry name" value="cNMP-bd_dom"/>
</dbReference>
<dbReference type="InterPro" id="IPR043502">
    <property type="entry name" value="DNA/RNA_pol_sf"/>
</dbReference>
<dbReference type="CDD" id="cd00303">
    <property type="entry name" value="retropepsin_like"/>
    <property type="match status" value="2"/>
</dbReference>
<dbReference type="Gramene" id="GBG77957">
    <property type="protein sequence ID" value="GBG77957"/>
    <property type="gene ID" value="CBR_g25887"/>
</dbReference>
<dbReference type="EMBL" id="BFEA01000283">
    <property type="protein sequence ID" value="GBG77957.1"/>
    <property type="molecule type" value="Genomic_DNA"/>
</dbReference>
<feature type="compositionally biased region" description="Acidic residues" evidence="8">
    <location>
        <begin position="249"/>
        <end position="259"/>
    </location>
</feature>
<feature type="compositionally biased region" description="Basic residues" evidence="8">
    <location>
        <begin position="287"/>
        <end position="303"/>
    </location>
</feature>
<evidence type="ECO:0000256" key="6">
    <source>
        <dbReference type="ARBA" id="ARBA00022801"/>
    </source>
</evidence>
<dbReference type="Proteomes" id="UP000265515">
    <property type="component" value="Unassembled WGS sequence"/>
</dbReference>
<dbReference type="PANTHER" id="PTHR37984:SF5">
    <property type="entry name" value="PROTEIN NYNRIN-LIKE"/>
    <property type="match status" value="1"/>
</dbReference>
<feature type="compositionally biased region" description="Basic and acidic residues" evidence="8">
    <location>
        <begin position="69"/>
        <end position="82"/>
    </location>
</feature>
<dbReference type="PROSITE" id="PS50042">
    <property type="entry name" value="CNMP_BINDING_3"/>
    <property type="match status" value="1"/>
</dbReference>
<dbReference type="Pfam" id="PF00078">
    <property type="entry name" value="RVT_1"/>
    <property type="match status" value="1"/>
</dbReference>
<keyword evidence="6" id="KW-0378">Hydrolase</keyword>
<feature type="domain" description="Cyclic nucleotide-binding" evidence="9">
    <location>
        <begin position="2117"/>
        <end position="2151"/>
    </location>
</feature>
<feature type="compositionally biased region" description="Acidic residues" evidence="8">
    <location>
        <begin position="4170"/>
        <end position="4199"/>
    </location>
</feature>
<feature type="region of interest" description="Disordered" evidence="8">
    <location>
        <begin position="132"/>
        <end position="165"/>
    </location>
</feature>
<dbReference type="GO" id="GO:0004519">
    <property type="term" value="F:endonuclease activity"/>
    <property type="evidence" value="ECO:0007669"/>
    <property type="project" value="UniProtKB-KW"/>
</dbReference>
<evidence type="ECO:0000256" key="8">
    <source>
        <dbReference type="SAM" id="MobiDB-lite"/>
    </source>
</evidence>
<evidence type="ECO:0000256" key="4">
    <source>
        <dbReference type="ARBA" id="ARBA00022722"/>
    </source>
</evidence>
<keyword evidence="4" id="KW-0540">Nuclease</keyword>
<reference evidence="10 11" key="1">
    <citation type="journal article" date="2018" name="Cell">
        <title>The Chara Genome: Secondary Complexity and Implications for Plant Terrestrialization.</title>
        <authorList>
            <person name="Nishiyama T."/>
            <person name="Sakayama H."/>
            <person name="Vries J.D."/>
            <person name="Buschmann H."/>
            <person name="Saint-Marcoux D."/>
            <person name="Ullrich K.K."/>
            <person name="Haas F.B."/>
            <person name="Vanderstraeten L."/>
            <person name="Becker D."/>
            <person name="Lang D."/>
            <person name="Vosolsobe S."/>
            <person name="Rombauts S."/>
            <person name="Wilhelmsson P.K.I."/>
            <person name="Janitza P."/>
            <person name="Kern R."/>
            <person name="Heyl A."/>
            <person name="Rumpler F."/>
            <person name="Villalobos L.I.A.C."/>
            <person name="Clay J.M."/>
            <person name="Skokan R."/>
            <person name="Toyoda A."/>
            <person name="Suzuki Y."/>
            <person name="Kagoshima H."/>
            <person name="Schijlen E."/>
            <person name="Tajeshwar N."/>
            <person name="Catarino B."/>
            <person name="Hetherington A.J."/>
            <person name="Saltykova A."/>
            <person name="Bonnot C."/>
            <person name="Breuninger H."/>
            <person name="Symeonidi A."/>
            <person name="Radhakrishnan G.V."/>
            <person name="Van Nieuwerburgh F."/>
            <person name="Deforce D."/>
            <person name="Chang C."/>
            <person name="Karol K.G."/>
            <person name="Hedrich R."/>
            <person name="Ulvskov P."/>
            <person name="Glockner G."/>
            <person name="Delwiche C.F."/>
            <person name="Petrasek J."/>
            <person name="Van de Peer Y."/>
            <person name="Friml J."/>
            <person name="Beilby M."/>
            <person name="Dolan L."/>
            <person name="Kohara Y."/>
            <person name="Sugano S."/>
            <person name="Fujiyama A."/>
            <person name="Delaux P.-M."/>
            <person name="Quint M."/>
            <person name="TheiBen G."/>
            <person name="Hagemann M."/>
            <person name="Harholt J."/>
            <person name="Dunand C."/>
            <person name="Zachgo S."/>
            <person name="Langdale J."/>
            <person name="Maumus F."/>
            <person name="Straeten D.V.D."/>
            <person name="Gould S.B."/>
            <person name="Rensing S.A."/>
        </authorList>
    </citation>
    <scope>NUCLEOTIDE SEQUENCE [LARGE SCALE GENOMIC DNA]</scope>
    <source>
        <strain evidence="10 11">S276</strain>
    </source>
</reference>
<feature type="compositionally biased region" description="Basic and acidic residues" evidence="8">
    <location>
        <begin position="1693"/>
        <end position="1744"/>
    </location>
</feature>